<dbReference type="InterPro" id="IPR025114">
    <property type="entry name" value="D27-like_C"/>
</dbReference>
<keyword evidence="2" id="KW-0436">Ligase</keyword>
<evidence type="ECO:0000313" key="2">
    <source>
        <dbReference type="EMBL" id="JAT59256.1"/>
    </source>
</evidence>
<accession>A0A1D1YXD1</accession>
<dbReference type="PANTHER" id="PTHR33591">
    <property type="entry name" value="BETA-CAROTENE ISOMERASE D27"/>
    <property type="match status" value="1"/>
</dbReference>
<dbReference type="Pfam" id="PF13225">
    <property type="entry name" value="D27-like_C"/>
    <property type="match status" value="1"/>
</dbReference>
<dbReference type="PANTHER" id="PTHR33591:SF1">
    <property type="entry name" value="BETA-CAROTENE ISOMERASE D27, CHLOROPLASTIC"/>
    <property type="match status" value="1"/>
</dbReference>
<proteinExistence type="predicted"/>
<dbReference type="GO" id="GO:0016859">
    <property type="term" value="F:cis-trans isomerase activity"/>
    <property type="evidence" value="ECO:0007669"/>
    <property type="project" value="TreeGrafter"/>
</dbReference>
<gene>
    <name evidence="2" type="primary">lig_2</name>
    <name evidence="2" type="ORF">g.51147</name>
</gene>
<dbReference type="GO" id="GO:1901601">
    <property type="term" value="P:strigolactone biosynthetic process"/>
    <property type="evidence" value="ECO:0007669"/>
    <property type="project" value="TreeGrafter"/>
</dbReference>
<protein>
    <submittedName>
        <fullName evidence="2">Putative DNA ligase</fullName>
    </submittedName>
</protein>
<name>A0A1D1YXD1_9ARAE</name>
<dbReference type="InterPro" id="IPR038938">
    <property type="entry name" value="D27-like"/>
</dbReference>
<feature type="domain" description="Beta-carotene isomerase D27-like C-terminal" evidence="1">
    <location>
        <begin position="176"/>
        <end position="256"/>
    </location>
</feature>
<evidence type="ECO:0000259" key="1">
    <source>
        <dbReference type="Pfam" id="PF13225"/>
    </source>
</evidence>
<reference evidence="2" key="1">
    <citation type="submission" date="2015-07" db="EMBL/GenBank/DDBJ databases">
        <title>Transcriptome Assembly of Anthurium amnicola.</title>
        <authorList>
            <person name="Suzuki J."/>
        </authorList>
    </citation>
    <scope>NUCLEOTIDE SEQUENCE</scope>
</reference>
<organism evidence="2">
    <name type="scientific">Anthurium amnicola</name>
    <dbReference type="NCBI Taxonomy" id="1678845"/>
    <lineage>
        <taxon>Eukaryota</taxon>
        <taxon>Viridiplantae</taxon>
        <taxon>Streptophyta</taxon>
        <taxon>Embryophyta</taxon>
        <taxon>Tracheophyta</taxon>
        <taxon>Spermatophyta</taxon>
        <taxon>Magnoliopsida</taxon>
        <taxon>Liliopsida</taxon>
        <taxon>Araceae</taxon>
        <taxon>Pothoideae</taxon>
        <taxon>Potheae</taxon>
        <taxon>Anthurium</taxon>
    </lineage>
</organism>
<dbReference type="GO" id="GO:0016874">
    <property type="term" value="F:ligase activity"/>
    <property type="evidence" value="ECO:0007669"/>
    <property type="project" value="UniProtKB-KW"/>
</dbReference>
<dbReference type="GO" id="GO:0009536">
    <property type="term" value="C:plastid"/>
    <property type="evidence" value="ECO:0007669"/>
    <property type="project" value="TreeGrafter"/>
</dbReference>
<sequence length="284" mass="31830">SLSLSLSYIHMEASLVHNRRGLFPGWVHRKPTHDRSQKLLFTSSTGYKPRVPHGGHTVVGTMAKTQDNITGAVAENTSTTAGYRDNWFDRLSIRHLTQSLQSTTGFRTEEEGYEGLIETASMTAKHSDPKEQQDLVTQALKRAFPSPIMALIRTLLPQSKFTREFFALFTTIFFSWLVGPCEVKESVLRGRIEKNVVYIKKCRFLEGSNCVGMCTNMCKIPSQAFIKESLGVPLYMVPNFEDMSCEMIFGQPPPAAADDPALVQPCYHFRCKAKQVHGVDCSSI</sequence>
<dbReference type="AlphaFoldDB" id="A0A1D1YXD1"/>
<dbReference type="GO" id="GO:0005506">
    <property type="term" value="F:iron ion binding"/>
    <property type="evidence" value="ECO:0007669"/>
    <property type="project" value="InterPro"/>
</dbReference>
<dbReference type="EMBL" id="GDJX01008680">
    <property type="protein sequence ID" value="JAT59256.1"/>
    <property type="molecule type" value="Transcribed_RNA"/>
</dbReference>
<feature type="non-terminal residue" evidence="2">
    <location>
        <position position="1"/>
    </location>
</feature>